<dbReference type="InterPro" id="IPR013105">
    <property type="entry name" value="TPR_2"/>
</dbReference>
<dbReference type="FunFam" id="1.25.40.10:FF:000052">
    <property type="entry name" value="Aryl-hydrocarbon-interacting protein-like 1"/>
    <property type="match status" value="1"/>
</dbReference>
<dbReference type="Proteomes" id="UP000015103">
    <property type="component" value="Unassembled WGS sequence"/>
</dbReference>
<dbReference type="SUPFAM" id="SSF54534">
    <property type="entry name" value="FKBP-like"/>
    <property type="match status" value="1"/>
</dbReference>
<proteinExistence type="predicted"/>
<reference evidence="6" key="1">
    <citation type="submission" date="2015-05" db="UniProtKB">
        <authorList>
            <consortium name="EnsemblMetazoa"/>
        </authorList>
    </citation>
    <scope>IDENTIFICATION</scope>
</reference>
<dbReference type="STRING" id="13249.T1HD56"/>
<dbReference type="HOGENOM" id="CLU_052244_0_0_1"/>
<dbReference type="Gene3D" id="1.25.40.10">
    <property type="entry name" value="Tetratricopeptide repeat domain"/>
    <property type="match status" value="1"/>
</dbReference>
<keyword evidence="2" id="KW-0963">Cytoplasm</keyword>
<dbReference type="InParanoid" id="T1HD56"/>
<dbReference type="eggNOG" id="KOG0545">
    <property type="taxonomic scope" value="Eukaryota"/>
</dbReference>
<dbReference type="RefSeq" id="XP_073985111.1">
    <property type="nucleotide sequence ID" value="XM_074129010.1"/>
</dbReference>
<evidence type="ECO:0000256" key="1">
    <source>
        <dbReference type="ARBA" id="ARBA00004496"/>
    </source>
</evidence>
<dbReference type="InterPro" id="IPR019734">
    <property type="entry name" value="TPR_rpt"/>
</dbReference>
<sequence length="320" mass="36627">MNFSEDSKIKKNILNPGTEFKPVAEGARVKFNFKTIKCDADKTVIDDSRKIGKPMELVIGKKFKLAVWETIVQAMAVNEVASFTVDKSLLHAYPLVSKTFRDSIEPGKVKSRPCCGQMLQGYGLEYPELNELIKEPCDLEFIIEILSIEHDGEYERDSWQLSEADKLELVPKLKEKGNELFKANKYKEAADKYSLAIGYLDQLMLGEKPNDVEWNQLNQKKMPILLNYAQCKLNLKEYYEVIEHCSSVLQYEPTNVKALFRRGKAHAAIWNYAEAKTDFEQSLKLDPSLSSCISKCLKEIDLEMKEGETQMKDNLKGKLF</sequence>
<name>T1HD56_RHOPR</name>
<evidence type="ECO:0000256" key="4">
    <source>
        <dbReference type="ARBA" id="ARBA00022803"/>
    </source>
</evidence>
<dbReference type="VEuPathDB" id="VectorBase:RPRC001971"/>
<dbReference type="GeneID" id="141454582"/>
<dbReference type="AlphaFoldDB" id="T1HD56"/>
<organism evidence="6 7">
    <name type="scientific">Rhodnius prolixus</name>
    <name type="common">Triatomid bug</name>
    <dbReference type="NCBI Taxonomy" id="13249"/>
    <lineage>
        <taxon>Eukaryota</taxon>
        <taxon>Metazoa</taxon>
        <taxon>Ecdysozoa</taxon>
        <taxon>Arthropoda</taxon>
        <taxon>Hexapoda</taxon>
        <taxon>Insecta</taxon>
        <taxon>Pterygota</taxon>
        <taxon>Neoptera</taxon>
        <taxon>Paraneoptera</taxon>
        <taxon>Hemiptera</taxon>
        <taxon>Heteroptera</taxon>
        <taxon>Panheteroptera</taxon>
        <taxon>Cimicomorpha</taxon>
        <taxon>Reduviidae</taxon>
        <taxon>Triatominae</taxon>
        <taxon>Rhodnius</taxon>
    </lineage>
</organism>
<feature type="domain" description="AIP/AIPL N-terminal FKBP-type PPIase" evidence="5">
    <location>
        <begin position="27"/>
        <end position="145"/>
    </location>
</feature>
<dbReference type="EnsemblMetazoa" id="RPRC001971-RA">
    <property type="protein sequence ID" value="RPRC001971-PA"/>
    <property type="gene ID" value="RPRC001971"/>
</dbReference>
<dbReference type="OMA" id="QQHERNV"/>
<dbReference type="InterPro" id="IPR056277">
    <property type="entry name" value="PPIase_AIP"/>
</dbReference>
<keyword evidence="3" id="KW-0677">Repeat</keyword>
<dbReference type="Pfam" id="PF07719">
    <property type="entry name" value="TPR_2"/>
    <property type="match status" value="1"/>
</dbReference>
<dbReference type="SMART" id="SM00028">
    <property type="entry name" value="TPR"/>
    <property type="match status" value="3"/>
</dbReference>
<keyword evidence="7" id="KW-1185">Reference proteome</keyword>
<accession>T1HD56</accession>
<keyword evidence="4" id="KW-0802">TPR repeat</keyword>
<dbReference type="PANTHER" id="PTHR11242">
    <property type="entry name" value="ARYL HYDROCARBON RECEPTOR INTERACTING PROTEIN RELATED"/>
    <property type="match status" value="1"/>
</dbReference>
<dbReference type="FunCoup" id="T1HD56">
    <property type="interactions" value="305"/>
</dbReference>
<dbReference type="InterPro" id="IPR011990">
    <property type="entry name" value="TPR-like_helical_dom_sf"/>
</dbReference>
<evidence type="ECO:0000259" key="5">
    <source>
        <dbReference type="Pfam" id="PF23322"/>
    </source>
</evidence>
<dbReference type="PROSITE" id="PS50005">
    <property type="entry name" value="TPR"/>
    <property type="match status" value="1"/>
</dbReference>
<evidence type="ECO:0000256" key="2">
    <source>
        <dbReference type="ARBA" id="ARBA00022490"/>
    </source>
</evidence>
<dbReference type="Pfam" id="PF23322">
    <property type="entry name" value="PPIase_AIP"/>
    <property type="match status" value="1"/>
</dbReference>
<evidence type="ECO:0000313" key="6">
    <source>
        <dbReference type="EnsemblMetazoa" id="RPRC001971-PA"/>
    </source>
</evidence>
<evidence type="ECO:0000313" key="7">
    <source>
        <dbReference type="Proteomes" id="UP000015103"/>
    </source>
</evidence>
<dbReference type="InterPro" id="IPR039663">
    <property type="entry name" value="AIP/AIPL1/TTC9"/>
</dbReference>
<dbReference type="PANTHER" id="PTHR11242:SF0">
    <property type="entry name" value="TPR_REGION DOMAIN-CONTAINING PROTEIN"/>
    <property type="match status" value="1"/>
</dbReference>
<dbReference type="Gene3D" id="3.10.50.40">
    <property type="match status" value="1"/>
</dbReference>
<protein>
    <submittedName>
        <fullName evidence="6">TPR_REGION domain-containing protein</fullName>
    </submittedName>
</protein>
<dbReference type="InterPro" id="IPR046357">
    <property type="entry name" value="PPIase_dom_sf"/>
</dbReference>
<dbReference type="GO" id="GO:0003755">
    <property type="term" value="F:peptidyl-prolyl cis-trans isomerase activity"/>
    <property type="evidence" value="ECO:0007669"/>
    <property type="project" value="InterPro"/>
</dbReference>
<dbReference type="EMBL" id="ACPB03007892">
    <property type="status" value="NOT_ANNOTATED_CDS"/>
    <property type="molecule type" value="Genomic_DNA"/>
</dbReference>
<comment type="subcellular location">
    <subcellularLocation>
        <location evidence="1">Cytoplasm</location>
    </subcellularLocation>
</comment>
<dbReference type="GO" id="GO:0005737">
    <property type="term" value="C:cytoplasm"/>
    <property type="evidence" value="ECO:0007669"/>
    <property type="project" value="UniProtKB-SubCell"/>
</dbReference>
<dbReference type="SUPFAM" id="SSF48452">
    <property type="entry name" value="TPR-like"/>
    <property type="match status" value="1"/>
</dbReference>
<evidence type="ECO:0000256" key="3">
    <source>
        <dbReference type="ARBA" id="ARBA00022737"/>
    </source>
</evidence>